<keyword evidence="9" id="KW-0233">DNA recombination</keyword>
<keyword evidence="3" id="KW-0255">Endonuclease</keyword>
<dbReference type="PANTHER" id="PTHR42648">
    <property type="entry name" value="TRANSPOSASE, PUTATIVE-RELATED"/>
    <property type="match status" value="1"/>
</dbReference>
<dbReference type="GO" id="GO:0015074">
    <property type="term" value="P:DNA integration"/>
    <property type="evidence" value="ECO:0007669"/>
    <property type="project" value="UniProtKB-KW"/>
</dbReference>
<keyword evidence="8" id="KW-0239">DNA-directed DNA polymerase</keyword>
<keyword evidence="1" id="KW-0540">Nuclease</keyword>
<dbReference type="OrthoDB" id="413361at2759"/>
<organism evidence="12 13">
    <name type="scientific">Symbiodinium natans</name>
    <dbReference type="NCBI Taxonomy" id="878477"/>
    <lineage>
        <taxon>Eukaryota</taxon>
        <taxon>Sar</taxon>
        <taxon>Alveolata</taxon>
        <taxon>Dinophyceae</taxon>
        <taxon>Suessiales</taxon>
        <taxon>Symbiodiniaceae</taxon>
        <taxon>Symbiodinium</taxon>
    </lineage>
</organism>
<dbReference type="AlphaFoldDB" id="A0A812NH97"/>
<dbReference type="Gene3D" id="3.30.420.10">
    <property type="entry name" value="Ribonuclease H-like superfamily/Ribonuclease H"/>
    <property type="match status" value="1"/>
</dbReference>
<dbReference type="GO" id="GO:0046872">
    <property type="term" value="F:metal ion binding"/>
    <property type="evidence" value="ECO:0007669"/>
    <property type="project" value="UniProtKB-KW"/>
</dbReference>
<evidence type="ECO:0000256" key="2">
    <source>
        <dbReference type="ARBA" id="ARBA00022723"/>
    </source>
</evidence>
<dbReference type="PROSITE" id="PS50994">
    <property type="entry name" value="INTEGRASE"/>
    <property type="match status" value="1"/>
</dbReference>
<evidence type="ECO:0000256" key="6">
    <source>
        <dbReference type="ARBA" id="ARBA00022908"/>
    </source>
</evidence>
<evidence type="ECO:0000256" key="1">
    <source>
        <dbReference type="ARBA" id="ARBA00022722"/>
    </source>
</evidence>
<evidence type="ECO:0000259" key="11">
    <source>
        <dbReference type="PROSITE" id="PS50994"/>
    </source>
</evidence>
<dbReference type="InterPro" id="IPR001584">
    <property type="entry name" value="Integrase_cat-core"/>
</dbReference>
<dbReference type="PANTHER" id="PTHR42648:SF11">
    <property type="entry name" value="TRANSPOSON TY4-P GAG-POL POLYPROTEIN"/>
    <property type="match status" value="1"/>
</dbReference>
<evidence type="ECO:0000256" key="4">
    <source>
        <dbReference type="ARBA" id="ARBA00022801"/>
    </source>
</evidence>
<keyword evidence="5" id="KW-0460">Magnesium</keyword>
<evidence type="ECO:0000256" key="7">
    <source>
        <dbReference type="ARBA" id="ARBA00022918"/>
    </source>
</evidence>
<feature type="domain" description="Integrase catalytic" evidence="11">
    <location>
        <begin position="278"/>
        <end position="445"/>
    </location>
</feature>
<keyword evidence="8" id="KW-0548">Nucleotidyltransferase</keyword>
<keyword evidence="13" id="KW-1185">Reference proteome</keyword>
<feature type="transmembrane region" description="Helical" evidence="10">
    <location>
        <begin position="407"/>
        <end position="426"/>
    </location>
</feature>
<proteinExistence type="predicted"/>
<evidence type="ECO:0000256" key="5">
    <source>
        <dbReference type="ARBA" id="ARBA00022842"/>
    </source>
</evidence>
<dbReference type="GO" id="GO:0003676">
    <property type="term" value="F:nucleic acid binding"/>
    <property type="evidence" value="ECO:0007669"/>
    <property type="project" value="InterPro"/>
</dbReference>
<dbReference type="GO" id="GO:0003964">
    <property type="term" value="F:RNA-directed DNA polymerase activity"/>
    <property type="evidence" value="ECO:0007669"/>
    <property type="project" value="UniProtKB-KW"/>
</dbReference>
<keyword evidence="2" id="KW-0479">Metal-binding</keyword>
<evidence type="ECO:0000256" key="8">
    <source>
        <dbReference type="ARBA" id="ARBA00022932"/>
    </source>
</evidence>
<dbReference type="GO" id="GO:0003887">
    <property type="term" value="F:DNA-directed DNA polymerase activity"/>
    <property type="evidence" value="ECO:0007669"/>
    <property type="project" value="UniProtKB-KW"/>
</dbReference>
<evidence type="ECO:0000256" key="10">
    <source>
        <dbReference type="SAM" id="Phobius"/>
    </source>
</evidence>
<sequence length="598" mass="65770">MGISLLKDKLRGLNELKATFALWAAGSSTDLNGLIQAIESIQAEYLDEIEKRNNRKAERAAARCIAAAAKGPGKGKKGKDGKMKAKVTCGFCGKPNHDASQCWNNPQSASYRPQFAQKTGAHGAPSDALAKAFQDFLAKKFAGAAVDMPPELASACAQLASGAWALDFGPALEHVEVEGLTGIAQSNSTVDVEVPHLGRRNALVMDNSVNMACMDEACEDMGFHFYWPAYASKPHFWKDGEAEIPLVVHSRVPSLCNGADADAFYASVAQELGPSMVEKLTPEFLQSLTDEFFQTLSDEFTAQNQASLNGEMYAIVTRDEATGHPSVRPLRSKTAAETAAAWNDMPGGLNPPVLCCRTDNEGEFDAEFDMQLKQQRIRHERSLPHRPQTNARAERFHRILAEGMRSLMLMSGFWAFCLAALVYLYARSPTADGGASPFERRFDRVYDVSRRQMQKFEPPGRLGVVLGYGRLESYVVLDYEHNARFRLPRFTAAEPLIATCAPKEKHIVPPQSWARRCRKDDPRVIRLAYWNCLYAASWSTPHSCTARSAGLLFFLIALASSTNVVISWYAGESGTPTVAFAPELRQSSARRTLGCQPI</sequence>
<gene>
    <name evidence="12" type="ORF">SNAT2548_LOCUS15404</name>
</gene>
<feature type="transmembrane region" description="Helical" evidence="10">
    <location>
        <begin position="549"/>
        <end position="570"/>
    </location>
</feature>
<protein>
    <recommendedName>
        <fullName evidence="11">Integrase catalytic domain-containing protein</fullName>
    </recommendedName>
</protein>
<evidence type="ECO:0000256" key="9">
    <source>
        <dbReference type="ARBA" id="ARBA00023172"/>
    </source>
</evidence>
<keyword evidence="8" id="KW-0808">Transferase</keyword>
<dbReference type="SUPFAM" id="SSF53098">
    <property type="entry name" value="Ribonuclease H-like"/>
    <property type="match status" value="1"/>
</dbReference>
<keyword evidence="6" id="KW-0229">DNA integration</keyword>
<dbReference type="InterPro" id="IPR039537">
    <property type="entry name" value="Retrotran_Ty1/copia-like"/>
</dbReference>
<keyword evidence="7" id="KW-0695">RNA-directed DNA polymerase</keyword>
<evidence type="ECO:0000313" key="13">
    <source>
        <dbReference type="Proteomes" id="UP000604046"/>
    </source>
</evidence>
<keyword evidence="10" id="KW-1133">Transmembrane helix</keyword>
<dbReference type="EMBL" id="CAJNDS010001957">
    <property type="protein sequence ID" value="CAE7292200.1"/>
    <property type="molecule type" value="Genomic_DNA"/>
</dbReference>
<keyword evidence="4" id="KW-0378">Hydrolase</keyword>
<keyword evidence="10" id="KW-0812">Transmembrane</keyword>
<dbReference type="InterPro" id="IPR036397">
    <property type="entry name" value="RNaseH_sf"/>
</dbReference>
<dbReference type="GO" id="GO:0004519">
    <property type="term" value="F:endonuclease activity"/>
    <property type="evidence" value="ECO:0007669"/>
    <property type="project" value="UniProtKB-KW"/>
</dbReference>
<accession>A0A812NH97</accession>
<comment type="caution">
    <text evidence="12">The sequence shown here is derived from an EMBL/GenBank/DDBJ whole genome shotgun (WGS) entry which is preliminary data.</text>
</comment>
<keyword evidence="10" id="KW-0472">Membrane</keyword>
<evidence type="ECO:0000313" key="12">
    <source>
        <dbReference type="EMBL" id="CAE7292200.1"/>
    </source>
</evidence>
<dbReference type="GO" id="GO:0006310">
    <property type="term" value="P:DNA recombination"/>
    <property type="evidence" value="ECO:0007669"/>
    <property type="project" value="UniProtKB-KW"/>
</dbReference>
<dbReference type="Proteomes" id="UP000604046">
    <property type="component" value="Unassembled WGS sequence"/>
</dbReference>
<dbReference type="GO" id="GO:0016787">
    <property type="term" value="F:hydrolase activity"/>
    <property type="evidence" value="ECO:0007669"/>
    <property type="project" value="UniProtKB-KW"/>
</dbReference>
<reference evidence="12" key="1">
    <citation type="submission" date="2021-02" db="EMBL/GenBank/DDBJ databases">
        <authorList>
            <person name="Dougan E. K."/>
            <person name="Rhodes N."/>
            <person name="Thang M."/>
            <person name="Chan C."/>
        </authorList>
    </citation>
    <scope>NUCLEOTIDE SEQUENCE</scope>
</reference>
<name>A0A812NH97_9DINO</name>
<evidence type="ECO:0000256" key="3">
    <source>
        <dbReference type="ARBA" id="ARBA00022759"/>
    </source>
</evidence>
<dbReference type="InterPro" id="IPR012337">
    <property type="entry name" value="RNaseH-like_sf"/>
</dbReference>